<protein>
    <submittedName>
        <fullName evidence="2">Uncharacterized protein</fullName>
    </submittedName>
</protein>
<accession>A0AAV9QJF4</accession>
<keyword evidence="3" id="KW-1185">Reference proteome</keyword>
<feature type="chain" id="PRO_5043787939" evidence="1">
    <location>
        <begin position="21"/>
        <end position="281"/>
    </location>
</feature>
<reference evidence="2 3" key="1">
    <citation type="submission" date="2023-06" db="EMBL/GenBank/DDBJ databases">
        <title>Black Yeasts Isolated from many extreme environments.</title>
        <authorList>
            <person name="Coleine C."/>
            <person name="Stajich J.E."/>
            <person name="Selbmann L."/>
        </authorList>
    </citation>
    <scope>NUCLEOTIDE SEQUENCE [LARGE SCALE GENOMIC DNA]</scope>
    <source>
        <strain evidence="2 3">CCFEE 5887</strain>
    </source>
</reference>
<name>A0AAV9QJF4_9PEZI</name>
<sequence length="281" mass="28359">MLRLVTIAAVGAFATTQVFAQTADFTADMTWGPATVGQVLPIYFTVGDGTPVSLFFGNMSWNEPVATNIAANLGEYDWTITVPDSFVPGEYGVGIVQSGSSNFSPLFVVSAALGGAAPTMPMSSSTSSSSMMIVGAPITSSTTTPMSTTMMPTVMPNATLISAAAEPTVTVTYFDPECSCHKTSAMPANAAATGGMPGTTYTWYDNSCGCTKTAMAPAPTMAASNNTVPAVISAGTNVPPPPPSTAATVSSAPATTYTGDASRLMNSGLAIVALVAAAVLA</sequence>
<dbReference type="Proteomes" id="UP001345827">
    <property type="component" value="Unassembled WGS sequence"/>
</dbReference>
<evidence type="ECO:0000256" key="1">
    <source>
        <dbReference type="SAM" id="SignalP"/>
    </source>
</evidence>
<dbReference type="AlphaFoldDB" id="A0AAV9QJF4"/>
<keyword evidence="1" id="KW-0732">Signal</keyword>
<feature type="signal peptide" evidence="1">
    <location>
        <begin position="1"/>
        <end position="20"/>
    </location>
</feature>
<evidence type="ECO:0000313" key="3">
    <source>
        <dbReference type="Proteomes" id="UP001345827"/>
    </source>
</evidence>
<organism evidence="2 3">
    <name type="scientific">Vermiconidia calcicola</name>
    <dbReference type="NCBI Taxonomy" id="1690605"/>
    <lineage>
        <taxon>Eukaryota</taxon>
        <taxon>Fungi</taxon>
        <taxon>Dikarya</taxon>
        <taxon>Ascomycota</taxon>
        <taxon>Pezizomycotina</taxon>
        <taxon>Dothideomycetes</taxon>
        <taxon>Dothideomycetidae</taxon>
        <taxon>Mycosphaerellales</taxon>
        <taxon>Extremaceae</taxon>
        <taxon>Vermiconidia</taxon>
    </lineage>
</organism>
<proteinExistence type="predicted"/>
<gene>
    <name evidence="2" type="ORF">LTR25_001960</name>
</gene>
<comment type="caution">
    <text evidence="2">The sequence shown here is derived from an EMBL/GenBank/DDBJ whole genome shotgun (WGS) entry which is preliminary data.</text>
</comment>
<dbReference type="EMBL" id="JAXLQG010000003">
    <property type="protein sequence ID" value="KAK5542075.1"/>
    <property type="molecule type" value="Genomic_DNA"/>
</dbReference>
<evidence type="ECO:0000313" key="2">
    <source>
        <dbReference type="EMBL" id="KAK5542075.1"/>
    </source>
</evidence>